<dbReference type="RefSeq" id="XP_046600459.1">
    <property type="nucleotide sequence ID" value="XM_046744503.1"/>
</dbReference>
<gene>
    <name evidence="3" type="primary">LOC107227356</name>
</gene>
<feature type="compositionally biased region" description="Low complexity" evidence="1">
    <location>
        <begin position="829"/>
        <end position="845"/>
    </location>
</feature>
<dbReference type="Proteomes" id="UP000829291">
    <property type="component" value="Chromosome 1"/>
</dbReference>
<feature type="compositionally biased region" description="Polar residues" evidence="1">
    <location>
        <begin position="344"/>
        <end position="354"/>
    </location>
</feature>
<feature type="compositionally biased region" description="Polar residues" evidence="1">
    <location>
        <begin position="44"/>
        <end position="53"/>
    </location>
</feature>
<feature type="compositionally biased region" description="Basic and acidic residues" evidence="1">
    <location>
        <begin position="355"/>
        <end position="368"/>
    </location>
</feature>
<feature type="compositionally biased region" description="Polar residues" evidence="1">
    <location>
        <begin position="848"/>
        <end position="867"/>
    </location>
</feature>
<accession>A0ABM3GJL9</accession>
<name>A0ABM3GJL9_NEOLC</name>
<sequence length="886" mass="96578">MSKLFQLLTDSKVTGYENEIEKIINNLDCEQKIILKQEPCKDSCTMNKNSSGGNDIENSDADSKPCIRELSGIPENLNGDRKIRESTEQTNNQVALITPKRENIQYSCRFPNDPAGVSMWKPDANTLGGCSGGNDFGEGKSQFVRPQRQVFVFSTMIANAGSKAVLRGDFPSIVAYYSAQLQRKISLEKDEIMRNRAGHLRAWSNNFNAPMYDQNNQETCGNSSTYQIQELTDQNPNHSPCRNEPSANNFQNLNSENSFGNTESSIDHTINNVVSSLPSPYSITDFVNSSPNWPQPSLRGVKAPNEGLILRQRRYREAQLAILRRVQAIIFNKCKKVTDRPAQVSAQSTQSQPFRHSDKNSPSDRPVDELAANTEWDDIKSQLFDLDNKVSADNSSPVTLSDRSLTAGSTGQGPSPPHHRPKRPSSPLIALLGSTPSFSNNRTSNLSLSSLPANSGENSSVHKSRHVHCVRQRSGLLPPESRITQESPSCGAGNAPPRIDRSLNHSNSETPASCPHLLGFTPGPPSMQKHPIDLISRHSPSVDDILCQTLEAVSREQREQVGTATDTKDGNLMPVPRLQQELTETITRSKDTNSSSNTGQIRKLPDVGSNQCSASGMGVTSPLSEINDRGFGGLLPNPRSPRTPRTPTNNTGYWVSDFSTTIQAGSGKTSSSQNSPAAPHDKGLIDCMGRPKKSSPSSNKRQPKNLKTPLQSTPLDSSGSCRDHVLISEQHENLPLNPNNVDDCHLGTPESVSTDHFDPITSLAQMSELLPKSTLMSNLREMCSENPFRKPVRKRPPCPVNPKKNADVPRSEREHGDSTKSADCVPTGNNPASAAEPAENSEIPNIASAKQTMESAAMHTASTSNGEPQGVIRLAEPSMQLPAANL</sequence>
<evidence type="ECO:0000313" key="3">
    <source>
        <dbReference type="RefSeq" id="XP_046600459.1"/>
    </source>
</evidence>
<feature type="region of interest" description="Disordered" evidence="1">
    <location>
        <begin position="337"/>
        <end position="368"/>
    </location>
</feature>
<evidence type="ECO:0000313" key="2">
    <source>
        <dbReference type="Proteomes" id="UP000829291"/>
    </source>
</evidence>
<protein>
    <submittedName>
        <fullName evidence="3">Protein BCL9 homolog</fullName>
    </submittedName>
</protein>
<feature type="region of interest" description="Disordered" evidence="1">
    <location>
        <begin position="479"/>
        <end position="524"/>
    </location>
</feature>
<keyword evidence="2" id="KW-1185">Reference proteome</keyword>
<evidence type="ECO:0000256" key="1">
    <source>
        <dbReference type="SAM" id="MobiDB-lite"/>
    </source>
</evidence>
<feature type="compositionally biased region" description="Polar residues" evidence="1">
    <location>
        <begin position="452"/>
        <end position="461"/>
    </location>
</feature>
<feature type="region of interest" description="Disordered" evidence="1">
    <location>
        <begin position="555"/>
        <end position="719"/>
    </location>
</feature>
<feature type="region of interest" description="Disordered" evidence="1">
    <location>
        <begin position="390"/>
        <end position="465"/>
    </location>
</feature>
<dbReference type="GeneID" id="107227356"/>
<feature type="compositionally biased region" description="Polar residues" evidence="1">
    <location>
        <begin position="580"/>
        <end position="600"/>
    </location>
</feature>
<proteinExistence type="predicted"/>
<organism evidence="2 3">
    <name type="scientific">Neodiprion lecontei</name>
    <name type="common">Redheaded pine sawfly</name>
    <dbReference type="NCBI Taxonomy" id="441921"/>
    <lineage>
        <taxon>Eukaryota</taxon>
        <taxon>Metazoa</taxon>
        <taxon>Ecdysozoa</taxon>
        <taxon>Arthropoda</taxon>
        <taxon>Hexapoda</taxon>
        <taxon>Insecta</taxon>
        <taxon>Pterygota</taxon>
        <taxon>Neoptera</taxon>
        <taxon>Endopterygota</taxon>
        <taxon>Hymenoptera</taxon>
        <taxon>Tenthredinoidea</taxon>
        <taxon>Diprionidae</taxon>
        <taxon>Diprioninae</taxon>
        <taxon>Neodiprion</taxon>
    </lineage>
</organism>
<feature type="region of interest" description="Disordered" evidence="1">
    <location>
        <begin position="786"/>
        <end position="870"/>
    </location>
</feature>
<feature type="region of interest" description="Disordered" evidence="1">
    <location>
        <begin position="44"/>
        <end position="64"/>
    </location>
</feature>
<feature type="compositionally biased region" description="Polar residues" evidence="1">
    <location>
        <begin position="657"/>
        <end position="676"/>
    </location>
</feature>
<feature type="compositionally biased region" description="Basic and acidic residues" evidence="1">
    <location>
        <begin position="804"/>
        <end position="820"/>
    </location>
</feature>
<feature type="compositionally biased region" description="Low complexity" evidence="1">
    <location>
        <begin position="437"/>
        <end position="451"/>
    </location>
</feature>
<feature type="compositionally biased region" description="Polar residues" evidence="1">
    <location>
        <begin position="391"/>
        <end position="413"/>
    </location>
</feature>
<feature type="region of interest" description="Disordered" evidence="1">
    <location>
        <begin position="232"/>
        <end position="264"/>
    </location>
</feature>
<reference evidence="3" key="1">
    <citation type="submission" date="2025-08" db="UniProtKB">
        <authorList>
            <consortium name="RefSeq"/>
        </authorList>
    </citation>
    <scope>IDENTIFICATION</scope>
    <source>
        <tissue evidence="3">Thorax and Abdomen</tissue>
    </source>
</reference>
<feature type="compositionally biased region" description="Polar residues" evidence="1">
    <location>
        <begin position="708"/>
        <end position="719"/>
    </location>
</feature>